<dbReference type="EMBL" id="BAAANF010000027">
    <property type="protein sequence ID" value="GAA1716036.1"/>
    <property type="molecule type" value="Genomic_DNA"/>
</dbReference>
<evidence type="ECO:0000259" key="3">
    <source>
        <dbReference type="Pfam" id="PF02517"/>
    </source>
</evidence>
<feature type="transmembrane region" description="Helical" evidence="2">
    <location>
        <begin position="179"/>
        <end position="198"/>
    </location>
</feature>
<evidence type="ECO:0000256" key="1">
    <source>
        <dbReference type="SAM" id="MobiDB-lite"/>
    </source>
</evidence>
<evidence type="ECO:0000256" key="2">
    <source>
        <dbReference type="SAM" id="Phobius"/>
    </source>
</evidence>
<feature type="transmembrane region" description="Helical" evidence="2">
    <location>
        <begin position="219"/>
        <end position="241"/>
    </location>
</feature>
<keyword evidence="2" id="KW-0472">Membrane</keyword>
<feature type="transmembrane region" description="Helical" evidence="2">
    <location>
        <begin position="335"/>
        <end position="352"/>
    </location>
</feature>
<feature type="transmembrane region" description="Helical" evidence="2">
    <location>
        <begin position="310"/>
        <end position="329"/>
    </location>
</feature>
<organism evidence="4 5">
    <name type="scientific">Kribbella yunnanensis</name>
    <dbReference type="NCBI Taxonomy" id="190194"/>
    <lineage>
        <taxon>Bacteria</taxon>
        <taxon>Bacillati</taxon>
        <taxon>Actinomycetota</taxon>
        <taxon>Actinomycetes</taxon>
        <taxon>Propionibacteriales</taxon>
        <taxon>Kribbellaceae</taxon>
        <taxon>Kribbella</taxon>
    </lineage>
</organism>
<feature type="compositionally biased region" description="Pro residues" evidence="1">
    <location>
        <begin position="67"/>
        <end position="85"/>
    </location>
</feature>
<dbReference type="InterPro" id="IPR003675">
    <property type="entry name" value="Rce1/LyrA-like_dom"/>
</dbReference>
<comment type="caution">
    <text evidence="4">The sequence shown here is derived from an EMBL/GenBank/DDBJ whole genome shotgun (WGS) entry which is preliminary data.</text>
</comment>
<accession>A0ABP4V406</accession>
<evidence type="ECO:0000313" key="5">
    <source>
        <dbReference type="Proteomes" id="UP001500280"/>
    </source>
</evidence>
<dbReference type="Proteomes" id="UP001500280">
    <property type="component" value="Unassembled WGS sequence"/>
</dbReference>
<keyword evidence="2" id="KW-0812">Transmembrane</keyword>
<sequence>MHPHSGEPRPEDSPQAPPGQYPPPPAQQPYPGYPPQQPPPPYPLQPNYPPAQGYPQHPQNYPQQQGYPPPPHNYPPQQGYPPPGYPMGQQQPWPQQYPMIKEPRVIPAPAGTPFHRLARTPKHAAWRPVVGSILLGAWVFAASIVVFLAWLVIHLILGGEMPAFEGTGAEIFGNTNEDLALNLVLLGVLTPFVALTAWMIQRRPAWSVASVLNKIRWGWLAWCCLPAVAYVVAGTGFGLLVDQIVPPDEAVVDTGAWVGFAKFVVPLILIVLLVPFQAAAEEFIFRGWLIQAVGAYGPDSVEGRARWARVLFRTPWPGIVISAIAFASAHGYTGWAMADILLFAGVAGWLTVRTGGIEAAIALHVLNNLFAFLLPAATGGLDDWSEQGGAPWTILLGDVPALAIVVFSVVWLAKRKQVARVS</sequence>
<feature type="compositionally biased region" description="Pro residues" evidence="1">
    <location>
        <begin position="15"/>
        <end position="49"/>
    </location>
</feature>
<feature type="domain" description="CAAX prenyl protease 2/Lysostaphin resistance protein A-like" evidence="3">
    <location>
        <begin position="266"/>
        <end position="370"/>
    </location>
</feature>
<feature type="transmembrane region" description="Helical" evidence="2">
    <location>
        <begin position="256"/>
        <end position="276"/>
    </location>
</feature>
<keyword evidence="2" id="KW-1133">Transmembrane helix</keyword>
<feature type="transmembrane region" description="Helical" evidence="2">
    <location>
        <begin position="359"/>
        <end position="378"/>
    </location>
</feature>
<dbReference type="Pfam" id="PF02517">
    <property type="entry name" value="Rce1-like"/>
    <property type="match status" value="1"/>
</dbReference>
<feature type="transmembrane region" description="Helical" evidence="2">
    <location>
        <begin position="390"/>
        <end position="413"/>
    </location>
</feature>
<feature type="compositionally biased region" description="Low complexity" evidence="1">
    <location>
        <begin position="50"/>
        <end position="66"/>
    </location>
</feature>
<feature type="transmembrane region" description="Helical" evidence="2">
    <location>
        <begin position="129"/>
        <end position="159"/>
    </location>
</feature>
<dbReference type="RefSeq" id="WP_344163612.1">
    <property type="nucleotide sequence ID" value="NZ_BAAANF010000027.1"/>
</dbReference>
<feature type="region of interest" description="Disordered" evidence="1">
    <location>
        <begin position="1"/>
        <end position="94"/>
    </location>
</feature>
<keyword evidence="5" id="KW-1185">Reference proteome</keyword>
<reference evidence="5" key="1">
    <citation type="journal article" date="2019" name="Int. J. Syst. Evol. Microbiol.">
        <title>The Global Catalogue of Microorganisms (GCM) 10K type strain sequencing project: providing services to taxonomists for standard genome sequencing and annotation.</title>
        <authorList>
            <consortium name="The Broad Institute Genomics Platform"/>
            <consortium name="The Broad Institute Genome Sequencing Center for Infectious Disease"/>
            <person name="Wu L."/>
            <person name="Ma J."/>
        </authorList>
    </citation>
    <scope>NUCLEOTIDE SEQUENCE [LARGE SCALE GENOMIC DNA]</scope>
    <source>
        <strain evidence="5">JCM 14307</strain>
    </source>
</reference>
<gene>
    <name evidence="4" type="ORF">GCM10009745_75610</name>
</gene>
<feature type="compositionally biased region" description="Basic and acidic residues" evidence="1">
    <location>
        <begin position="1"/>
        <end position="12"/>
    </location>
</feature>
<evidence type="ECO:0000313" key="4">
    <source>
        <dbReference type="EMBL" id="GAA1716036.1"/>
    </source>
</evidence>
<protein>
    <recommendedName>
        <fullName evidence="3">CAAX prenyl protease 2/Lysostaphin resistance protein A-like domain-containing protein</fullName>
    </recommendedName>
</protein>
<proteinExistence type="predicted"/>
<name>A0ABP4V406_9ACTN</name>